<keyword evidence="2 4" id="KW-0808">Transferase</keyword>
<dbReference type="GO" id="GO:0016301">
    <property type="term" value="F:kinase activity"/>
    <property type="evidence" value="ECO:0007669"/>
    <property type="project" value="UniProtKB-KW"/>
</dbReference>
<dbReference type="Pfam" id="PF02782">
    <property type="entry name" value="FGGY_C"/>
    <property type="match status" value="1"/>
</dbReference>
<name>A0ABN0TTW8_9ACTN</name>
<dbReference type="PIRSF" id="PIRSF000538">
    <property type="entry name" value="GlpK"/>
    <property type="match status" value="1"/>
</dbReference>
<dbReference type="SUPFAM" id="SSF53067">
    <property type="entry name" value="Actin-like ATPase domain"/>
    <property type="match status" value="2"/>
</dbReference>
<dbReference type="Pfam" id="PF00370">
    <property type="entry name" value="FGGY_N"/>
    <property type="match status" value="1"/>
</dbReference>
<evidence type="ECO:0000256" key="2">
    <source>
        <dbReference type="ARBA" id="ARBA00022679"/>
    </source>
</evidence>
<comment type="similarity">
    <text evidence="1 4">Belongs to the FGGY kinase family.</text>
</comment>
<dbReference type="InterPro" id="IPR018485">
    <property type="entry name" value="FGGY_C"/>
</dbReference>
<accession>A0ABN0TTW8</accession>
<keyword evidence="3 4" id="KW-0418">Kinase</keyword>
<sequence>MLLGIDAGQTVIKAALFDLTGTEIAVAQGATAISSPHPHWQERDMDAAWDVAADAVHRALQAADVDPTAVLAVGLAGHNDGAHLVDAAGRPVRPAILATDSRAVAEAAALRTLAGDEALTLTGQVPWPWNPAGLLAWLRDHEPASLDAADALLYCKDWLRLRLVGEVATDPTDGSAFATDLWTQEWSTAVLELYGLDEYARLLPPMRASSAVVGGVTAEASARTGLRVGTPVVTGCHDVDANALGIGAIGTGALSLVLGTFSINQVVGNAPVADPRWQARTFFPDRGSPRWLHMSTSPSGASNLEWAVRQFSGTYQEAIAAASARDDALVPHADDPFYLPFLYGAPVPSSGAGLVGLRGWHTRADVFRAVLEGVVLNHRWHVSALGSSFPLVGAARLCGGGARSPEWSQLLSDALALPVEVTDATEAGARGAAMLAGVGVGVYADLSEAVDACVRVVRRHEPGRNLDERYERYVAVAEALAVFQ</sequence>
<dbReference type="InterPro" id="IPR000577">
    <property type="entry name" value="Carb_kinase_FGGY"/>
</dbReference>
<proteinExistence type="inferred from homology"/>
<dbReference type="PANTHER" id="PTHR43095:SF3">
    <property type="entry name" value="L-XYLULOSE_3-KETO-L-GULONATE KINASE"/>
    <property type="match status" value="1"/>
</dbReference>
<dbReference type="PROSITE" id="PS00445">
    <property type="entry name" value="FGGY_KINASES_2"/>
    <property type="match status" value="1"/>
</dbReference>
<keyword evidence="8" id="KW-1185">Reference proteome</keyword>
<dbReference type="Gene3D" id="3.30.420.40">
    <property type="match status" value="2"/>
</dbReference>
<dbReference type="InterPro" id="IPR018483">
    <property type="entry name" value="Carb_kinase_FGGY_CS"/>
</dbReference>
<evidence type="ECO:0000259" key="5">
    <source>
        <dbReference type="Pfam" id="PF00370"/>
    </source>
</evidence>
<dbReference type="InterPro" id="IPR050406">
    <property type="entry name" value="FGGY_Carb_Kinase"/>
</dbReference>
<dbReference type="PANTHER" id="PTHR43095">
    <property type="entry name" value="SUGAR KINASE"/>
    <property type="match status" value="1"/>
</dbReference>
<evidence type="ECO:0000313" key="7">
    <source>
        <dbReference type="EMBL" id="GAA0229436.1"/>
    </source>
</evidence>
<feature type="domain" description="Carbohydrate kinase FGGY C-terminal" evidence="6">
    <location>
        <begin position="255"/>
        <end position="438"/>
    </location>
</feature>
<dbReference type="InterPro" id="IPR018484">
    <property type="entry name" value="FGGY_N"/>
</dbReference>
<feature type="domain" description="Carbohydrate kinase FGGY N-terminal" evidence="5">
    <location>
        <begin position="1"/>
        <end position="245"/>
    </location>
</feature>
<dbReference type="CDD" id="cd07802">
    <property type="entry name" value="ASKHA_NBD_FGGY_EcLyxK-like"/>
    <property type="match status" value="1"/>
</dbReference>
<evidence type="ECO:0000256" key="3">
    <source>
        <dbReference type="ARBA" id="ARBA00022777"/>
    </source>
</evidence>
<dbReference type="Proteomes" id="UP001500967">
    <property type="component" value="Unassembled WGS sequence"/>
</dbReference>
<protein>
    <submittedName>
        <fullName evidence="7">FGGY-family carbohydrate kinase</fullName>
    </submittedName>
</protein>
<evidence type="ECO:0000259" key="6">
    <source>
        <dbReference type="Pfam" id="PF02782"/>
    </source>
</evidence>
<evidence type="ECO:0000256" key="4">
    <source>
        <dbReference type="RuleBase" id="RU003733"/>
    </source>
</evidence>
<evidence type="ECO:0000313" key="8">
    <source>
        <dbReference type="Proteomes" id="UP001500967"/>
    </source>
</evidence>
<reference evidence="7 8" key="1">
    <citation type="journal article" date="2019" name="Int. J. Syst. Evol. Microbiol.">
        <title>The Global Catalogue of Microorganisms (GCM) 10K type strain sequencing project: providing services to taxonomists for standard genome sequencing and annotation.</title>
        <authorList>
            <consortium name="The Broad Institute Genomics Platform"/>
            <consortium name="The Broad Institute Genome Sequencing Center for Infectious Disease"/>
            <person name="Wu L."/>
            <person name="Ma J."/>
        </authorList>
    </citation>
    <scope>NUCLEOTIDE SEQUENCE [LARGE SCALE GENOMIC DNA]</scope>
    <source>
        <strain evidence="7 8">JCM 10425</strain>
    </source>
</reference>
<dbReference type="RefSeq" id="WP_344647850.1">
    <property type="nucleotide sequence ID" value="NZ_BAAAGX010000006.1"/>
</dbReference>
<organism evidence="7 8">
    <name type="scientific">Cryptosporangium japonicum</name>
    <dbReference type="NCBI Taxonomy" id="80872"/>
    <lineage>
        <taxon>Bacteria</taxon>
        <taxon>Bacillati</taxon>
        <taxon>Actinomycetota</taxon>
        <taxon>Actinomycetes</taxon>
        <taxon>Cryptosporangiales</taxon>
        <taxon>Cryptosporangiaceae</taxon>
        <taxon>Cryptosporangium</taxon>
    </lineage>
</organism>
<gene>
    <name evidence="7" type="ORF">GCM10009539_13520</name>
</gene>
<dbReference type="InterPro" id="IPR043129">
    <property type="entry name" value="ATPase_NBD"/>
</dbReference>
<evidence type="ECO:0000256" key="1">
    <source>
        <dbReference type="ARBA" id="ARBA00009156"/>
    </source>
</evidence>
<dbReference type="EMBL" id="BAAAGX010000006">
    <property type="protein sequence ID" value="GAA0229436.1"/>
    <property type="molecule type" value="Genomic_DNA"/>
</dbReference>
<comment type="caution">
    <text evidence="7">The sequence shown here is derived from an EMBL/GenBank/DDBJ whole genome shotgun (WGS) entry which is preliminary data.</text>
</comment>